<evidence type="ECO:0000313" key="2">
    <source>
        <dbReference type="EMBL" id="PXW63587.1"/>
    </source>
</evidence>
<dbReference type="PANTHER" id="PTHR32022">
    <property type="entry name" value="D-GLUTAMATE CYCLASE, MITOCHONDRIAL"/>
    <property type="match status" value="1"/>
</dbReference>
<dbReference type="RefSeq" id="WP_170147119.1">
    <property type="nucleotide sequence ID" value="NZ_JAHBRY010000002.1"/>
</dbReference>
<reference evidence="2 3" key="1">
    <citation type="submission" date="2018-05" db="EMBL/GenBank/DDBJ databases">
        <title>Genomic Encyclopedia of Type Strains, Phase IV (KMG-IV): sequencing the most valuable type-strain genomes for metagenomic binning, comparative biology and taxonomic classification.</title>
        <authorList>
            <person name="Goeker M."/>
        </authorList>
    </citation>
    <scope>NUCLEOTIDE SEQUENCE [LARGE SCALE GENOMIC DNA]</scope>
    <source>
        <strain evidence="2 3">DSM 6462</strain>
    </source>
</reference>
<dbReference type="Pfam" id="PF14336">
    <property type="entry name" value="GLUCM-like_C"/>
    <property type="match status" value="1"/>
</dbReference>
<dbReference type="InterPro" id="IPR025504">
    <property type="entry name" value="GLUCM_C"/>
</dbReference>
<evidence type="ECO:0000313" key="3">
    <source>
        <dbReference type="Proteomes" id="UP000248021"/>
    </source>
</evidence>
<evidence type="ECO:0000259" key="1">
    <source>
        <dbReference type="Pfam" id="PF14336"/>
    </source>
</evidence>
<feature type="domain" description="D-glutamate cyclase-like C-terminal" evidence="1">
    <location>
        <begin position="53"/>
        <end position="321"/>
    </location>
</feature>
<keyword evidence="3" id="KW-1185">Reference proteome</keyword>
<protein>
    <submittedName>
        <fullName evidence="2">Uncharacterized protein DUF4392</fullName>
    </submittedName>
</protein>
<sequence>MSGISIERIGEALDHLVTAPMSNWTILKDIPLLKLYAAAREKAGGQPLTLAASRLLADNVGEGDTVLILSGFIMRGYGRPETDGPIGAAVIAKALAVGLGAIPVGVSEDSVVPCMEACFSTTGLIPASLDEIHSARNRCALVGFPVDPADAEVAAIALLDRLQPKALVAVERPGAGSDGAYHGGGGFEISSFTAKTDILFAEARKRGIPTIGVGDLGNELGMGVVAEEVRREVPLGATIAAVQPADVAVIANISNWGAYGIAACLAALTGNDAAFHDGAEEVRLIEACVRAGAIDPVGGQLRLYVDGTDARTNAAMVDLLRSLVVLSQRESGNIAGYQTSWQKLK</sequence>
<comment type="caution">
    <text evidence="2">The sequence shown here is derived from an EMBL/GenBank/DDBJ whole genome shotgun (WGS) entry which is preliminary data.</text>
</comment>
<proteinExistence type="predicted"/>
<dbReference type="PANTHER" id="PTHR32022:SF10">
    <property type="entry name" value="D-GLUTAMATE CYCLASE, MITOCHONDRIAL"/>
    <property type="match status" value="1"/>
</dbReference>
<dbReference type="EMBL" id="QJJK01000002">
    <property type="protein sequence ID" value="PXW63587.1"/>
    <property type="molecule type" value="Genomic_DNA"/>
</dbReference>
<name>A0A2V3UF01_9HYPH</name>
<dbReference type="Gene3D" id="3.90.1640.20">
    <property type="entry name" value="TON_0340"/>
    <property type="match status" value="1"/>
</dbReference>
<gene>
    <name evidence="2" type="ORF">C7450_102505</name>
</gene>
<organism evidence="2 3">
    <name type="scientific">Chelatococcus asaccharovorans</name>
    <dbReference type="NCBI Taxonomy" id="28210"/>
    <lineage>
        <taxon>Bacteria</taxon>
        <taxon>Pseudomonadati</taxon>
        <taxon>Pseudomonadota</taxon>
        <taxon>Alphaproteobacteria</taxon>
        <taxon>Hyphomicrobiales</taxon>
        <taxon>Chelatococcaceae</taxon>
        <taxon>Chelatococcus</taxon>
    </lineage>
</organism>
<dbReference type="AlphaFoldDB" id="A0A2V3UF01"/>
<dbReference type="Proteomes" id="UP000248021">
    <property type="component" value="Unassembled WGS sequence"/>
</dbReference>
<accession>A0A2V3UF01</accession>